<sequence length="63" mass="7152">MMAEKGVGWYIVGTIEIDFLMMMYCPWILPGLSRPMTFGTVPGSVITITERAHCCSRWSQTCF</sequence>
<reference evidence="2 3" key="1">
    <citation type="submission" date="2016-07" db="EMBL/GenBank/DDBJ databases">
        <title>Pervasive Adenine N6-methylation of Active Genes in Fungi.</title>
        <authorList>
            <consortium name="DOE Joint Genome Institute"/>
            <person name="Mondo S.J."/>
            <person name="Dannebaum R.O."/>
            <person name="Kuo R.C."/>
            <person name="Labutti K."/>
            <person name="Haridas S."/>
            <person name="Kuo A."/>
            <person name="Salamov A."/>
            <person name="Ahrendt S.R."/>
            <person name="Lipzen A."/>
            <person name="Sullivan W."/>
            <person name="Andreopoulos W.B."/>
            <person name="Clum A."/>
            <person name="Lindquist E."/>
            <person name="Daum C."/>
            <person name="Ramamoorthy G.K."/>
            <person name="Gryganskyi A."/>
            <person name="Culley D."/>
            <person name="Magnuson J.K."/>
            <person name="James T.Y."/>
            <person name="O'Malley M.A."/>
            <person name="Stajich J.E."/>
            <person name="Spatafora J.W."/>
            <person name="Visel A."/>
            <person name="Grigoriev I.V."/>
        </authorList>
    </citation>
    <scope>NUCLEOTIDE SEQUENCE [LARGE SCALE GENOMIC DNA]</scope>
    <source>
        <strain evidence="2 3">NRRL 1336</strain>
    </source>
</reference>
<evidence type="ECO:0000313" key="3">
    <source>
        <dbReference type="Proteomes" id="UP000193560"/>
    </source>
</evidence>
<proteinExistence type="predicted"/>
<protein>
    <submittedName>
        <fullName evidence="2">Uncharacterized protein</fullName>
    </submittedName>
</protein>
<accession>A0A1X2I5G7</accession>
<keyword evidence="1" id="KW-0812">Transmembrane</keyword>
<comment type="caution">
    <text evidence="2">The sequence shown here is derived from an EMBL/GenBank/DDBJ whole genome shotgun (WGS) entry which is preliminary data.</text>
</comment>
<keyword evidence="3" id="KW-1185">Reference proteome</keyword>
<name>A0A1X2I5G7_9FUNG</name>
<organism evidence="2 3">
    <name type="scientific">Absidia repens</name>
    <dbReference type="NCBI Taxonomy" id="90262"/>
    <lineage>
        <taxon>Eukaryota</taxon>
        <taxon>Fungi</taxon>
        <taxon>Fungi incertae sedis</taxon>
        <taxon>Mucoromycota</taxon>
        <taxon>Mucoromycotina</taxon>
        <taxon>Mucoromycetes</taxon>
        <taxon>Mucorales</taxon>
        <taxon>Cunninghamellaceae</taxon>
        <taxon>Absidia</taxon>
    </lineage>
</organism>
<gene>
    <name evidence="2" type="ORF">BCR42DRAFT_423099</name>
</gene>
<evidence type="ECO:0000256" key="1">
    <source>
        <dbReference type="SAM" id="Phobius"/>
    </source>
</evidence>
<dbReference type="EMBL" id="MCGE01000026">
    <property type="protein sequence ID" value="ORZ09804.1"/>
    <property type="molecule type" value="Genomic_DNA"/>
</dbReference>
<keyword evidence="1" id="KW-1133">Transmembrane helix</keyword>
<feature type="transmembrane region" description="Helical" evidence="1">
    <location>
        <begin position="7"/>
        <end position="29"/>
    </location>
</feature>
<evidence type="ECO:0000313" key="2">
    <source>
        <dbReference type="EMBL" id="ORZ09804.1"/>
    </source>
</evidence>
<dbReference type="Proteomes" id="UP000193560">
    <property type="component" value="Unassembled WGS sequence"/>
</dbReference>
<dbReference type="AlphaFoldDB" id="A0A1X2I5G7"/>
<keyword evidence="1" id="KW-0472">Membrane</keyword>